<gene>
    <name evidence="1" type="ORF">F5144DRAFT_486627</name>
</gene>
<evidence type="ECO:0000313" key="1">
    <source>
        <dbReference type="EMBL" id="KAH6635816.1"/>
    </source>
</evidence>
<dbReference type="Proteomes" id="UP000724584">
    <property type="component" value="Unassembled WGS sequence"/>
</dbReference>
<accession>A0ACB7PAE2</accession>
<dbReference type="EMBL" id="JAGIZQ010000003">
    <property type="protein sequence ID" value="KAH6635816.1"/>
    <property type="molecule type" value="Genomic_DNA"/>
</dbReference>
<sequence length="247" mass="28509">MATLALLLRRGFGTSGKAIAGRGGFQLPLRGQKGASIFFSGSRPSLAVHQRDNMRTAVSPRSNFIPRWFHASAPGRSSCDFGGPCDCSECRESARRPFCDICKVNPTVHQSADSTHDRKGMRGYNFTSFCGPCWERREEQEKQRRQAKERSLATRREKLSNMTRAIKRLPPGEQLPVDYAVQRFLNETRGMGYAQNSHRWHREYLCRELSEELRIVKVRRRYMCDKGRVDAMDFKLWLFNRRLDVDV</sequence>
<keyword evidence="2" id="KW-1185">Reference proteome</keyword>
<protein>
    <submittedName>
        <fullName evidence="1">Uncharacterized protein</fullName>
    </submittedName>
</protein>
<proteinExistence type="predicted"/>
<reference evidence="1 2" key="1">
    <citation type="journal article" date="2021" name="Nat. Commun.">
        <title>Genetic determinants of endophytism in the Arabidopsis root mycobiome.</title>
        <authorList>
            <person name="Mesny F."/>
            <person name="Miyauchi S."/>
            <person name="Thiergart T."/>
            <person name="Pickel B."/>
            <person name="Atanasova L."/>
            <person name="Karlsson M."/>
            <person name="Huettel B."/>
            <person name="Barry K.W."/>
            <person name="Haridas S."/>
            <person name="Chen C."/>
            <person name="Bauer D."/>
            <person name="Andreopoulos W."/>
            <person name="Pangilinan J."/>
            <person name="LaButti K."/>
            <person name="Riley R."/>
            <person name="Lipzen A."/>
            <person name="Clum A."/>
            <person name="Drula E."/>
            <person name="Henrissat B."/>
            <person name="Kohler A."/>
            <person name="Grigoriev I.V."/>
            <person name="Martin F.M."/>
            <person name="Hacquard S."/>
        </authorList>
    </citation>
    <scope>NUCLEOTIDE SEQUENCE [LARGE SCALE GENOMIC DNA]</scope>
    <source>
        <strain evidence="1 2">MPI-SDFR-AT-0079</strain>
    </source>
</reference>
<organism evidence="1 2">
    <name type="scientific">Chaetomium tenue</name>
    <dbReference type="NCBI Taxonomy" id="1854479"/>
    <lineage>
        <taxon>Eukaryota</taxon>
        <taxon>Fungi</taxon>
        <taxon>Dikarya</taxon>
        <taxon>Ascomycota</taxon>
        <taxon>Pezizomycotina</taxon>
        <taxon>Sordariomycetes</taxon>
        <taxon>Sordariomycetidae</taxon>
        <taxon>Sordariales</taxon>
        <taxon>Chaetomiaceae</taxon>
        <taxon>Chaetomium</taxon>
    </lineage>
</organism>
<comment type="caution">
    <text evidence="1">The sequence shown here is derived from an EMBL/GenBank/DDBJ whole genome shotgun (WGS) entry which is preliminary data.</text>
</comment>
<name>A0ACB7PAE2_9PEZI</name>
<evidence type="ECO:0000313" key="2">
    <source>
        <dbReference type="Proteomes" id="UP000724584"/>
    </source>
</evidence>